<gene>
    <name evidence="2" type="ORF">R54876_GBNLAHCA_00721</name>
</gene>
<keyword evidence="3" id="KW-1185">Reference proteome</keyword>
<dbReference type="SMART" id="SM00530">
    <property type="entry name" value="HTH_XRE"/>
    <property type="match status" value="1"/>
</dbReference>
<proteinExistence type="predicted"/>
<dbReference type="Pfam" id="PF00717">
    <property type="entry name" value="Peptidase_S24"/>
    <property type="match status" value="1"/>
</dbReference>
<dbReference type="InterPro" id="IPR039418">
    <property type="entry name" value="LexA-like"/>
</dbReference>
<keyword evidence="2" id="KW-0378">Hydrolase</keyword>
<dbReference type="SUPFAM" id="SSF51306">
    <property type="entry name" value="LexA/Signal peptidase"/>
    <property type="match status" value="1"/>
</dbReference>
<dbReference type="GO" id="GO:0004252">
    <property type="term" value="F:serine-type endopeptidase activity"/>
    <property type="evidence" value="ECO:0007669"/>
    <property type="project" value="UniProtKB-EC"/>
</dbReference>
<dbReference type="RefSeq" id="WP_349641699.1">
    <property type="nucleotide sequence ID" value="NZ_CAWVOH010000001.1"/>
</dbReference>
<name>A0ABP0EPG8_9LACO</name>
<dbReference type="Proteomes" id="UP001314241">
    <property type="component" value="Unassembled WGS sequence"/>
</dbReference>
<dbReference type="InterPro" id="IPR001387">
    <property type="entry name" value="Cro/C1-type_HTH"/>
</dbReference>
<dbReference type="SUPFAM" id="SSF47413">
    <property type="entry name" value="lambda repressor-like DNA-binding domains"/>
    <property type="match status" value="1"/>
</dbReference>
<dbReference type="CDD" id="cd06529">
    <property type="entry name" value="S24_LexA-like"/>
    <property type="match status" value="1"/>
</dbReference>
<evidence type="ECO:0000259" key="1">
    <source>
        <dbReference type="PROSITE" id="PS50943"/>
    </source>
</evidence>
<reference evidence="2 3" key="1">
    <citation type="submission" date="2024-01" db="EMBL/GenBank/DDBJ databases">
        <authorList>
            <person name="Botero Cardona J."/>
        </authorList>
    </citation>
    <scope>NUCLEOTIDE SEQUENCE [LARGE SCALE GENOMIC DNA]</scope>
    <source>
        <strain evidence="2 3">LMG 33000</strain>
    </source>
</reference>
<comment type="caution">
    <text evidence="2">The sequence shown here is derived from an EMBL/GenBank/DDBJ whole genome shotgun (WGS) entry which is preliminary data.</text>
</comment>
<dbReference type="PROSITE" id="PS50943">
    <property type="entry name" value="HTH_CROC1"/>
    <property type="match status" value="1"/>
</dbReference>
<organism evidence="2 3">
    <name type="scientific">Eupransor demetentiae</name>
    <dbReference type="NCBI Taxonomy" id="3109584"/>
    <lineage>
        <taxon>Bacteria</taxon>
        <taxon>Bacillati</taxon>
        <taxon>Bacillota</taxon>
        <taxon>Bacilli</taxon>
        <taxon>Lactobacillales</taxon>
        <taxon>Lactobacillaceae</taxon>
        <taxon>Eupransor</taxon>
    </lineage>
</organism>
<dbReference type="Gene3D" id="2.10.109.10">
    <property type="entry name" value="Umud Fragment, subunit A"/>
    <property type="match status" value="1"/>
</dbReference>
<feature type="domain" description="HTH cro/C1-type" evidence="1">
    <location>
        <begin position="11"/>
        <end position="66"/>
    </location>
</feature>
<dbReference type="Pfam" id="PF01381">
    <property type="entry name" value="HTH_3"/>
    <property type="match status" value="1"/>
</dbReference>
<protein>
    <submittedName>
        <fullName evidence="2">SOS-response transcriptional repressor LexA (RecA-mediated autopeptidase) (LexA)</fullName>
        <ecNumber evidence="2">3.4.21.88</ecNumber>
    </submittedName>
</protein>
<dbReference type="EMBL" id="CAWVOH010000001">
    <property type="protein sequence ID" value="CAK8054160.1"/>
    <property type="molecule type" value="Genomic_DNA"/>
</dbReference>
<dbReference type="InterPro" id="IPR036286">
    <property type="entry name" value="LexA/Signal_pep-like_sf"/>
</dbReference>
<evidence type="ECO:0000313" key="2">
    <source>
        <dbReference type="EMBL" id="CAK8054160.1"/>
    </source>
</evidence>
<dbReference type="Gene3D" id="1.10.260.40">
    <property type="entry name" value="lambda repressor-like DNA-binding domains"/>
    <property type="match status" value="1"/>
</dbReference>
<dbReference type="InterPro" id="IPR015927">
    <property type="entry name" value="Peptidase_S24_S26A/B/C"/>
</dbReference>
<dbReference type="EC" id="3.4.21.88" evidence="2"/>
<dbReference type="InterPro" id="IPR010982">
    <property type="entry name" value="Lambda_DNA-bd_dom_sf"/>
</dbReference>
<accession>A0ABP0EPG8</accession>
<dbReference type="CDD" id="cd00093">
    <property type="entry name" value="HTH_XRE"/>
    <property type="match status" value="1"/>
</dbReference>
<evidence type="ECO:0000313" key="3">
    <source>
        <dbReference type="Proteomes" id="UP001314241"/>
    </source>
</evidence>
<sequence>MANEIEFGNKIRDIRLMKGYSVRQAAMQGGISFSFLSKVENGHRSIPKVENLYKIAKGLRISNEDILKIAGINSGEADNIVNISEYDDVELPIYGRISAGYPEGAEEDIDGSIHISSDLSKRYGTDKLLALRVDGESMNKVAPNHAVAILAKIDESDCSNGDICGVIIDGESATLKHVYRYPDRIRFEPDSWLPNYKPFEYRMEDVKKDNPPVQIIGKLVHVSYDLNGKHIQ</sequence>